<organism evidence="1 2">
    <name type="scientific">Roseateles hydrophilus</name>
    <dbReference type="NCBI Taxonomy" id="2975054"/>
    <lineage>
        <taxon>Bacteria</taxon>
        <taxon>Pseudomonadati</taxon>
        <taxon>Pseudomonadota</taxon>
        <taxon>Betaproteobacteria</taxon>
        <taxon>Burkholderiales</taxon>
        <taxon>Sphaerotilaceae</taxon>
        <taxon>Roseateles</taxon>
    </lineage>
</organism>
<protein>
    <submittedName>
        <fullName evidence="1">Membrane protein insertase YidC</fullName>
    </submittedName>
</protein>
<dbReference type="EMBL" id="JAPPUY010000003">
    <property type="protein sequence ID" value="MCY4745717.1"/>
    <property type="molecule type" value="Genomic_DNA"/>
</dbReference>
<comment type="caution">
    <text evidence="1">The sequence shown here is derived from an EMBL/GenBank/DDBJ whole genome shotgun (WGS) entry which is preliminary data.</text>
</comment>
<accession>A0ACC6CB95</accession>
<name>A0ACC6CB95_9BURK</name>
<keyword evidence="2" id="KW-1185">Reference proteome</keyword>
<sequence>MTDIRRTVLWMVFVMSLVLLWDGWQKHNGQPSMFSPAPRAAAPAPQGAASGGVPTPTVAGAAQAPASAAPVAAPSEKITIRTDVLTVTVDTLGGDIVRAELPKYLTSPDPTVTDQLLQMVRLKDPAPFTPEPVVLFNAAQQYRAQTGLVGGSGPLPTHNTPMTAVAGERELKTGQDEVQLRLESAEVGGVKLVKTYTFKRGAYTVGVTHEVVNAGTAPVTPQVYLQLVRDGSTVTGGAAFTPSFTGPAVYNDKTKFKTVTFEDIDKNKVDIEKQAADGWVSMIQHYFASAWLVNEPGNREFFIRKLPGQAGVRGDTYATGLVFTLPTLAPGASTTQKATLFAGPQEENKLAELAPGLERVKDYGMLTILAEPLFWLLDKLHGIIGNWGWTIVALVLLLKIALYGLNASAYKSMARMKAVAPRINEMKERLKDNPQQMQQEMMKIYREEKINPIGGCLPIFLQMPIFMALYWVLLSTVEMRQAPWIFWITDLSVRDPYFILPLLMMLSSLFQVWLNPPAADPMQQKMMWIMPIAFGIMFFVFPAGLVLYWLTNNILSIAQQWMINKQMGVN</sequence>
<gene>
    <name evidence="1" type="primary">yidC</name>
    <name evidence="1" type="ORF">NYO99_12105</name>
</gene>
<dbReference type="Proteomes" id="UP001076464">
    <property type="component" value="Unassembled WGS sequence"/>
</dbReference>
<evidence type="ECO:0000313" key="2">
    <source>
        <dbReference type="Proteomes" id="UP001076464"/>
    </source>
</evidence>
<evidence type="ECO:0000313" key="1">
    <source>
        <dbReference type="EMBL" id="MCY4745717.1"/>
    </source>
</evidence>
<reference evidence="1" key="1">
    <citation type="submission" date="2022-08" db="EMBL/GenBank/DDBJ databases">
        <title>Genome sequencing of Pelomonas sp. UHG3.</title>
        <authorList>
            <person name="So Y."/>
        </authorList>
    </citation>
    <scope>NUCLEOTIDE SEQUENCE</scope>
    <source>
        <strain evidence="1">UHG3</strain>
    </source>
</reference>
<proteinExistence type="predicted"/>